<keyword evidence="3" id="KW-0732">Signal</keyword>
<proteinExistence type="inferred from homology"/>
<evidence type="ECO:0000313" key="5">
    <source>
        <dbReference type="EMBL" id="GCD94360.1"/>
    </source>
</evidence>
<feature type="compositionally biased region" description="Low complexity" evidence="2">
    <location>
        <begin position="50"/>
        <end position="66"/>
    </location>
</feature>
<feature type="domain" description="Capsule synthesis protein CapA" evidence="4">
    <location>
        <begin position="80"/>
        <end position="320"/>
    </location>
</feature>
<evidence type="ECO:0000256" key="2">
    <source>
        <dbReference type="SAM" id="MobiDB-lite"/>
    </source>
</evidence>
<name>A0A401YID4_9ACTN</name>
<dbReference type="PANTHER" id="PTHR33393">
    <property type="entry name" value="POLYGLUTAMINE SYNTHESIS ACCESSORY PROTEIN RV0574C-RELATED"/>
    <property type="match status" value="1"/>
</dbReference>
<dbReference type="Pfam" id="PF09587">
    <property type="entry name" value="PGA_cap"/>
    <property type="match status" value="1"/>
</dbReference>
<dbReference type="PROSITE" id="PS51257">
    <property type="entry name" value="PROKAR_LIPOPROTEIN"/>
    <property type="match status" value="1"/>
</dbReference>
<dbReference type="InterPro" id="IPR029052">
    <property type="entry name" value="Metallo-depent_PP-like"/>
</dbReference>
<dbReference type="InterPro" id="IPR052169">
    <property type="entry name" value="CW_Biosynth-Accessory"/>
</dbReference>
<dbReference type="SUPFAM" id="SSF56300">
    <property type="entry name" value="Metallo-dependent phosphatases"/>
    <property type="match status" value="1"/>
</dbReference>
<feature type="signal peptide" evidence="3">
    <location>
        <begin position="1"/>
        <end position="31"/>
    </location>
</feature>
<dbReference type="Proteomes" id="UP000286931">
    <property type="component" value="Unassembled WGS sequence"/>
</dbReference>
<dbReference type="InterPro" id="IPR019079">
    <property type="entry name" value="Capsule_synth_CapA"/>
</dbReference>
<sequence length="388" mass="40294">MLGYLVRVHIPRRRTVALGLAPLLIAGLASCGLMSDSDDSADSSKKVENAALPDPAGSSAAPGGASTPPPAQAAPGTEITVALAGDVHFFERTVPRLNAGAEGALGPIGRTLADADLAMVNLESAITERGTPENKTYHFRAPAKALTELKTVGVDVVSMANNHAVDYGKVGLDDSIAAVQNPPIGVVGIGKDADQAYRPFVKNVKGVKVAFVAASQVQDITNQLYRAGAGKPGIASALQADRLVRAVKDAKAQADVVIVYMHWGIEGDKCPSTDQTGLTRKLADAGAAAVLGTHAHVMQGAGWMGSTYVGYGYGNFLWYGTSPYPNSNDTGVATLTIKDGRVVGEKFTPASIDNRGVPMPATGAEAKRILDRRDTLRPCTGLTATPKK</sequence>
<dbReference type="SMART" id="SM00854">
    <property type="entry name" value="PGA_cap"/>
    <property type="match status" value="1"/>
</dbReference>
<feature type="chain" id="PRO_5038404365" evidence="3">
    <location>
        <begin position="32"/>
        <end position="388"/>
    </location>
</feature>
<evidence type="ECO:0000256" key="1">
    <source>
        <dbReference type="ARBA" id="ARBA00005662"/>
    </source>
</evidence>
<keyword evidence="6" id="KW-1185">Reference proteome</keyword>
<feature type="region of interest" description="Disordered" evidence="2">
    <location>
        <begin position="37"/>
        <end position="74"/>
    </location>
</feature>
<accession>A0A401YID4</accession>
<dbReference type="AlphaFoldDB" id="A0A401YID4"/>
<dbReference type="PANTHER" id="PTHR33393:SF13">
    <property type="entry name" value="PGA BIOSYNTHESIS PROTEIN CAPA"/>
    <property type="match status" value="1"/>
</dbReference>
<evidence type="ECO:0000259" key="4">
    <source>
        <dbReference type="SMART" id="SM00854"/>
    </source>
</evidence>
<evidence type="ECO:0000313" key="6">
    <source>
        <dbReference type="Proteomes" id="UP000286931"/>
    </source>
</evidence>
<comment type="caution">
    <text evidence="5">The sequence shown here is derived from an EMBL/GenBank/DDBJ whole genome shotgun (WGS) entry which is preliminary data.</text>
</comment>
<evidence type="ECO:0000256" key="3">
    <source>
        <dbReference type="SAM" id="SignalP"/>
    </source>
</evidence>
<organism evidence="5 6">
    <name type="scientific">Embleya hyalina</name>
    <dbReference type="NCBI Taxonomy" id="516124"/>
    <lineage>
        <taxon>Bacteria</taxon>
        <taxon>Bacillati</taxon>
        <taxon>Actinomycetota</taxon>
        <taxon>Actinomycetes</taxon>
        <taxon>Kitasatosporales</taxon>
        <taxon>Streptomycetaceae</taxon>
        <taxon>Embleya</taxon>
    </lineage>
</organism>
<dbReference type="Gene3D" id="3.60.21.10">
    <property type="match status" value="1"/>
</dbReference>
<dbReference type="CDD" id="cd07381">
    <property type="entry name" value="MPP_CapA"/>
    <property type="match status" value="1"/>
</dbReference>
<comment type="similarity">
    <text evidence="1">Belongs to the CapA family.</text>
</comment>
<protein>
    <submittedName>
        <fullName evidence="5">Poly-gamma-glutamate biosynthesis protein</fullName>
    </submittedName>
</protein>
<dbReference type="EMBL" id="BIFH01000015">
    <property type="protein sequence ID" value="GCD94360.1"/>
    <property type="molecule type" value="Genomic_DNA"/>
</dbReference>
<gene>
    <name evidence="5" type="primary">pgsA</name>
    <name evidence="5" type="ORF">EHYA_02021</name>
</gene>
<reference evidence="5 6" key="1">
    <citation type="submission" date="2018-12" db="EMBL/GenBank/DDBJ databases">
        <title>Draft genome sequence of Embleya hyalina NBRC 13850T.</title>
        <authorList>
            <person name="Komaki H."/>
            <person name="Hosoyama A."/>
            <person name="Kimura A."/>
            <person name="Ichikawa N."/>
            <person name="Tamura T."/>
        </authorList>
    </citation>
    <scope>NUCLEOTIDE SEQUENCE [LARGE SCALE GENOMIC DNA]</scope>
    <source>
        <strain evidence="5 6">NBRC 13850</strain>
    </source>
</reference>